<dbReference type="PROSITE" id="PS51349">
    <property type="entry name" value="FMN_HYDROXY_ACID_DH_2"/>
    <property type="match status" value="1"/>
</dbReference>
<dbReference type="InterPro" id="IPR004839">
    <property type="entry name" value="Aminotransferase_I/II_large"/>
</dbReference>
<keyword evidence="8" id="KW-0032">Aminotransferase</keyword>
<dbReference type="InterPro" id="IPR013785">
    <property type="entry name" value="Aldolase_TIM"/>
</dbReference>
<dbReference type="RefSeq" id="WP_150938152.1">
    <property type="nucleotide sequence ID" value="NZ_VYTZ01000014.1"/>
</dbReference>
<evidence type="ECO:0000313" key="9">
    <source>
        <dbReference type="Proteomes" id="UP000327011"/>
    </source>
</evidence>
<evidence type="ECO:0000256" key="2">
    <source>
        <dbReference type="ARBA" id="ARBA00022630"/>
    </source>
</evidence>
<evidence type="ECO:0000256" key="4">
    <source>
        <dbReference type="ARBA" id="ARBA00023002"/>
    </source>
</evidence>
<evidence type="ECO:0000313" key="8">
    <source>
        <dbReference type="EMBL" id="KAA9374769.1"/>
    </source>
</evidence>
<protein>
    <submittedName>
        <fullName evidence="8">Aminotransferase class I/II-fold pyridoxal phosphate-dependent enzyme</fullName>
    </submittedName>
</protein>
<dbReference type="PANTHER" id="PTHR10578:SF107">
    <property type="entry name" value="2-HYDROXYACID OXIDASE 1"/>
    <property type="match status" value="1"/>
</dbReference>
<evidence type="ECO:0000256" key="1">
    <source>
        <dbReference type="ARBA" id="ARBA00001917"/>
    </source>
</evidence>
<accession>A0A5J5JW53</accession>
<dbReference type="GO" id="GO:0030170">
    <property type="term" value="F:pyridoxal phosphate binding"/>
    <property type="evidence" value="ECO:0007669"/>
    <property type="project" value="InterPro"/>
</dbReference>
<dbReference type="InterPro" id="IPR008259">
    <property type="entry name" value="FMN_hydac_DH_AS"/>
</dbReference>
<evidence type="ECO:0000256" key="6">
    <source>
        <dbReference type="SAM" id="MobiDB-lite"/>
    </source>
</evidence>
<dbReference type="SUPFAM" id="SSF53383">
    <property type="entry name" value="PLP-dependent transferases"/>
    <property type="match status" value="1"/>
</dbReference>
<dbReference type="InterPro" id="IPR015424">
    <property type="entry name" value="PyrdxlP-dep_Trfase"/>
</dbReference>
<feature type="region of interest" description="Disordered" evidence="6">
    <location>
        <begin position="348"/>
        <end position="375"/>
    </location>
</feature>
<dbReference type="InterPro" id="IPR037396">
    <property type="entry name" value="FMN_HAD"/>
</dbReference>
<dbReference type="InterPro" id="IPR015421">
    <property type="entry name" value="PyrdxlP-dep_Trfase_major"/>
</dbReference>
<dbReference type="Proteomes" id="UP000327011">
    <property type="component" value="Unassembled WGS sequence"/>
</dbReference>
<evidence type="ECO:0000259" key="7">
    <source>
        <dbReference type="PROSITE" id="PS51349"/>
    </source>
</evidence>
<evidence type="ECO:0000256" key="5">
    <source>
        <dbReference type="ARBA" id="ARBA00024042"/>
    </source>
</evidence>
<dbReference type="Pfam" id="PF00155">
    <property type="entry name" value="Aminotran_1_2"/>
    <property type="match status" value="1"/>
</dbReference>
<dbReference type="InterPro" id="IPR000262">
    <property type="entry name" value="FMN-dep_DH"/>
</dbReference>
<gene>
    <name evidence="8" type="ORF">F5972_29620</name>
</gene>
<reference evidence="8 9" key="1">
    <citation type="submission" date="2019-09" db="EMBL/GenBank/DDBJ databases">
        <title>Screening of Novel Bioactive Compounds from Soil-Associated.</title>
        <authorList>
            <person name="Gong X."/>
        </authorList>
    </citation>
    <scope>NUCLEOTIDE SEQUENCE [LARGE SCALE GENOMIC DNA]</scope>
    <source>
        <strain evidence="8 9">Gxj-6</strain>
    </source>
</reference>
<dbReference type="PROSITE" id="PS00557">
    <property type="entry name" value="FMN_HYDROXY_ACID_DH_1"/>
    <property type="match status" value="1"/>
</dbReference>
<proteinExistence type="inferred from homology"/>
<keyword evidence="3" id="KW-0288">FMN</keyword>
<sequence length="835" mass="88874">MPANNAPVTLRDYRELARKLVDPSVWDFWEGGAGEESTLAANTEAFDRLRLNPSVLRGVHRPETTVKILGETWDAPVAIAPLALQTMAHPLGEVATVRGTAAAARVPVIVSMMAGRTVEDVAAEAEVPLWLQVYCLRDRELTRHVVERAERAGFGALVLTVDAPHLGRRLRDERNGFRVPASVFPANLYTADLGRDGFTSPAGHAGAEFDPGLDWSVVAWMRSVSRLPILLKGILTDADAERAIEAGADGIVVSNHGGRQLDGVPAGVEVLPEITAAVAGRVPVLLDGGVRRGRDVLAALALGADAVLLGRPVLHGLAVAQEEGVARVLTILLEELRDAMTLTGTGTVAGAGPELVRPGAARPSPEPSLPETPALSGTTAVTEIAALPGTAPLPGTVPVETVPVGGGLRRADLHSSVSDPVMDTMNFLNEVTSRYPEAISFAPGRPYAGFFETEQIFSQIRAYLDHLAAQGATPEQVRDAVFQYGPSAGRIREIIARSLRVDEGIDVPPESIVVTVGCQEAMFLALRALISGPDDVLIVSSPCYVGITGAALLLDVELTAVEEREDGLSCADLEAAVLAERARGRRPRAVYVVPDHSNPSGTTMPLAARHELIDLAARHDLLILEDSPYRLVSPGARVPTLKALDRGRRVVHLGSYSKSVFPGARVGFAVADQEVVDSGGRPVLLADELAKIKSMVTVNTSPLSQAAVAGALLAADGRVSALNRGTAEYYGDAMRHTLACLERRFAGVPGVRWNSPTGGFFLALHVPFRADNAALARSAQDFGVIWTPMSYFYPQGGGEHTIRLSTSYLTHEEIEEGVARLAEFIAAERHADERR</sequence>
<dbReference type="AlphaFoldDB" id="A0A5J5JW53"/>
<dbReference type="PANTHER" id="PTHR10578">
    <property type="entry name" value="S -2-HYDROXY-ACID OXIDASE-RELATED"/>
    <property type="match status" value="1"/>
</dbReference>
<dbReference type="GO" id="GO:0016614">
    <property type="term" value="F:oxidoreductase activity, acting on CH-OH group of donors"/>
    <property type="evidence" value="ECO:0007669"/>
    <property type="project" value="UniProtKB-ARBA"/>
</dbReference>
<dbReference type="InterPro" id="IPR012133">
    <property type="entry name" value="Alpha-hydoxy_acid_DH_FMN"/>
</dbReference>
<dbReference type="CDD" id="cd00609">
    <property type="entry name" value="AAT_like"/>
    <property type="match status" value="1"/>
</dbReference>
<dbReference type="SUPFAM" id="SSF51395">
    <property type="entry name" value="FMN-linked oxidoreductases"/>
    <property type="match status" value="1"/>
</dbReference>
<dbReference type="GO" id="GO:0008483">
    <property type="term" value="F:transaminase activity"/>
    <property type="evidence" value="ECO:0007669"/>
    <property type="project" value="UniProtKB-KW"/>
</dbReference>
<dbReference type="EMBL" id="VYTZ01000014">
    <property type="protein sequence ID" value="KAA9374769.1"/>
    <property type="molecule type" value="Genomic_DNA"/>
</dbReference>
<dbReference type="CDD" id="cd02809">
    <property type="entry name" value="alpha_hydroxyacid_oxid_FMN"/>
    <property type="match status" value="1"/>
</dbReference>
<dbReference type="Gene3D" id="3.40.640.10">
    <property type="entry name" value="Type I PLP-dependent aspartate aminotransferase-like (Major domain)"/>
    <property type="match status" value="1"/>
</dbReference>
<dbReference type="GO" id="GO:0010181">
    <property type="term" value="F:FMN binding"/>
    <property type="evidence" value="ECO:0007669"/>
    <property type="project" value="InterPro"/>
</dbReference>
<evidence type="ECO:0000256" key="3">
    <source>
        <dbReference type="ARBA" id="ARBA00022643"/>
    </source>
</evidence>
<dbReference type="InterPro" id="IPR015422">
    <property type="entry name" value="PyrdxlP-dep_Trfase_small"/>
</dbReference>
<organism evidence="8 9">
    <name type="scientific">Microbispora cellulosiformans</name>
    <dbReference type="NCBI Taxonomy" id="2614688"/>
    <lineage>
        <taxon>Bacteria</taxon>
        <taxon>Bacillati</taxon>
        <taxon>Actinomycetota</taxon>
        <taxon>Actinomycetes</taxon>
        <taxon>Streptosporangiales</taxon>
        <taxon>Streptosporangiaceae</taxon>
        <taxon>Microbispora</taxon>
    </lineage>
</organism>
<comment type="similarity">
    <text evidence="5">Belongs to the FMN-dependent alpha-hydroxy acid dehydrogenase family.</text>
</comment>
<keyword evidence="8" id="KW-0808">Transferase</keyword>
<keyword evidence="2" id="KW-0285">Flavoprotein</keyword>
<dbReference type="Gene3D" id="3.20.20.70">
    <property type="entry name" value="Aldolase class I"/>
    <property type="match status" value="1"/>
</dbReference>
<comment type="cofactor">
    <cofactor evidence="1">
        <name>FMN</name>
        <dbReference type="ChEBI" id="CHEBI:58210"/>
    </cofactor>
</comment>
<keyword evidence="4" id="KW-0560">Oxidoreductase</keyword>
<dbReference type="Pfam" id="PF01070">
    <property type="entry name" value="FMN_dh"/>
    <property type="match status" value="1"/>
</dbReference>
<dbReference type="Gene3D" id="3.90.1150.10">
    <property type="entry name" value="Aspartate Aminotransferase, domain 1"/>
    <property type="match status" value="1"/>
</dbReference>
<comment type="caution">
    <text evidence="8">The sequence shown here is derived from an EMBL/GenBank/DDBJ whole genome shotgun (WGS) entry which is preliminary data.</text>
</comment>
<dbReference type="FunFam" id="3.20.20.70:FF:000029">
    <property type="entry name" value="L-lactate dehydrogenase"/>
    <property type="match status" value="1"/>
</dbReference>
<name>A0A5J5JW53_9ACTN</name>
<keyword evidence="9" id="KW-1185">Reference proteome</keyword>
<feature type="domain" description="FMN hydroxy acid dehydrogenase" evidence="7">
    <location>
        <begin position="2"/>
        <end position="361"/>
    </location>
</feature>